<reference evidence="2 3" key="1">
    <citation type="submission" date="2015-07" db="EMBL/GenBank/DDBJ databases">
        <authorList>
            <person name="Noorani M."/>
        </authorList>
    </citation>
    <scope>NUCLEOTIDE SEQUENCE [LARGE SCALE GENOMIC DNA]</scope>
    <source>
        <strain evidence="3">ATCC 25104 / DSM 625 / JCM 10724 / NBRC 103206 / NCIMB 11243 / YT-1</strain>
    </source>
</reference>
<dbReference type="InterPro" id="IPR013784">
    <property type="entry name" value="Carb-bd-like_fold"/>
</dbReference>
<accession>A0A0N0BLC0</accession>
<evidence type="ECO:0000259" key="1">
    <source>
        <dbReference type="PROSITE" id="PS51166"/>
    </source>
</evidence>
<dbReference type="Proteomes" id="UP000037685">
    <property type="component" value="Unassembled WGS sequence"/>
</dbReference>
<sequence>MLGLAACTPPVGTGDKVEVTFKVTNVPQDYTAVYLAGDFTSWNTSPIKMSPVPGETGSFQTKVTLDTGMRIHYKYVGSTDGNFNWAGAESFDRGINRSSLITDEGNGKATIVNEWNKQGRANKTPFTVNAIRLEATPPQGFTGTVHVAGVMNGWNHEAMTQVGGKWVKEITLDQPVEVLPDAAIQVNRVDYSPWLEYKYTAGSWDDVEDPTPPTGQGDGNRIAYAYKVENEVLIMEDTIKGFK</sequence>
<dbReference type="EMBL" id="LHCI01000106">
    <property type="protein sequence ID" value="KOX89304.1"/>
    <property type="molecule type" value="Genomic_DNA"/>
</dbReference>
<organism evidence="2 3">
    <name type="scientific">Thermus aquaticus</name>
    <dbReference type="NCBI Taxonomy" id="271"/>
    <lineage>
        <taxon>Bacteria</taxon>
        <taxon>Thermotogati</taxon>
        <taxon>Deinococcota</taxon>
        <taxon>Deinococci</taxon>
        <taxon>Thermales</taxon>
        <taxon>Thermaceae</taxon>
        <taxon>Thermus</taxon>
    </lineage>
</organism>
<proteinExistence type="predicted"/>
<dbReference type="PATRIC" id="fig|271.14.peg.551"/>
<protein>
    <recommendedName>
        <fullName evidence="1">CBM20 domain-containing protein</fullName>
    </recommendedName>
</protein>
<dbReference type="SMART" id="SM01065">
    <property type="entry name" value="CBM_2"/>
    <property type="match status" value="1"/>
</dbReference>
<dbReference type="InterPro" id="IPR013783">
    <property type="entry name" value="Ig-like_fold"/>
</dbReference>
<dbReference type="InterPro" id="IPR002044">
    <property type="entry name" value="CBM20"/>
</dbReference>
<feature type="domain" description="CBM20" evidence="1">
    <location>
        <begin position="11"/>
        <end position="117"/>
    </location>
</feature>
<comment type="caution">
    <text evidence="2">The sequence shown here is derived from an EMBL/GenBank/DDBJ whole genome shotgun (WGS) entry which is preliminary data.</text>
</comment>
<dbReference type="GO" id="GO:2001070">
    <property type="term" value="F:starch binding"/>
    <property type="evidence" value="ECO:0007669"/>
    <property type="project" value="InterPro"/>
</dbReference>
<name>A0A0N0BLC0_THEAQ</name>
<evidence type="ECO:0000313" key="2">
    <source>
        <dbReference type="EMBL" id="KOX89304.1"/>
    </source>
</evidence>
<dbReference type="Gene3D" id="2.60.40.10">
    <property type="entry name" value="Immunoglobulins"/>
    <property type="match status" value="2"/>
</dbReference>
<evidence type="ECO:0000313" key="3">
    <source>
        <dbReference type="Proteomes" id="UP000037685"/>
    </source>
</evidence>
<gene>
    <name evidence="2" type="ORF">BVI061214_00462</name>
</gene>
<dbReference type="AlphaFoldDB" id="A0A0N0BLC0"/>
<dbReference type="SUPFAM" id="SSF49452">
    <property type="entry name" value="Starch-binding domain-like"/>
    <property type="match status" value="1"/>
</dbReference>
<dbReference type="PROSITE" id="PS51166">
    <property type="entry name" value="CBM20"/>
    <property type="match status" value="1"/>
</dbReference>